<dbReference type="CDD" id="cd06422">
    <property type="entry name" value="NTP_transferase_like_1"/>
    <property type="match status" value="1"/>
</dbReference>
<proteinExistence type="predicted"/>
<dbReference type="PANTHER" id="PTHR43584">
    <property type="entry name" value="NUCLEOTIDYL TRANSFERASE"/>
    <property type="match status" value="1"/>
</dbReference>
<keyword evidence="2" id="KW-0548">Nucleotidyltransferase</keyword>
<dbReference type="EMBL" id="WIXK01000002">
    <property type="protein sequence ID" value="MQY41838.1"/>
    <property type="molecule type" value="Genomic_DNA"/>
</dbReference>
<feature type="domain" description="MobA-like NTP transferase" evidence="4">
    <location>
        <begin position="2"/>
        <end position="127"/>
    </location>
</feature>
<dbReference type="SUPFAM" id="SSF53448">
    <property type="entry name" value="Nucleotide-diphospho-sugar transferases"/>
    <property type="match status" value="1"/>
</dbReference>
<evidence type="ECO:0000256" key="2">
    <source>
        <dbReference type="ARBA" id="ARBA00022695"/>
    </source>
</evidence>
<keyword evidence="3" id="KW-0460">Magnesium</keyword>
<keyword evidence="6" id="KW-1185">Reference proteome</keyword>
<dbReference type="Pfam" id="PF12804">
    <property type="entry name" value="NTP_transf_3"/>
    <property type="match status" value="1"/>
</dbReference>
<evidence type="ECO:0000256" key="1">
    <source>
        <dbReference type="ARBA" id="ARBA00022679"/>
    </source>
</evidence>
<keyword evidence="1 5" id="KW-0808">Transferase</keyword>
<evidence type="ECO:0000259" key="4">
    <source>
        <dbReference type="Pfam" id="PF12804"/>
    </source>
</evidence>
<evidence type="ECO:0000313" key="6">
    <source>
        <dbReference type="Proteomes" id="UP000436694"/>
    </source>
</evidence>
<dbReference type="AlphaFoldDB" id="A0A844ARP7"/>
<dbReference type="InterPro" id="IPR050065">
    <property type="entry name" value="GlmU-like"/>
</dbReference>
<evidence type="ECO:0000256" key="3">
    <source>
        <dbReference type="ARBA" id="ARBA00022842"/>
    </source>
</evidence>
<dbReference type="InterPro" id="IPR025877">
    <property type="entry name" value="MobA-like_NTP_Trfase"/>
</dbReference>
<dbReference type="GO" id="GO:0016779">
    <property type="term" value="F:nucleotidyltransferase activity"/>
    <property type="evidence" value="ECO:0007669"/>
    <property type="project" value="UniProtKB-KW"/>
</dbReference>
<organism evidence="5 6">
    <name type="scientific">Tritonibacter aquimaris</name>
    <dbReference type="NCBI Taxonomy" id="2663379"/>
    <lineage>
        <taxon>Bacteria</taxon>
        <taxon>Pseudomonadati</taxon>
        <taxon>Pseudomonadota</taxon>
        <taxon>Alphaproteobacteria</taxon>
        <taxon>Rhodobacterales</taxon>
        <taxon>Paracoccaceae</taxon>
        <taxon>Tritonibacter</taxon>
    </lineage>
</organism>
<protein>
    <submittedName>
        <fullName evidence="5">NTP transferase domain-containing protein</fullName>
    </submittedName>
</protein>
<dbReference type="InterPro" id="IPR029044">
    <property type="entry name" value="Nucleotide-diphossugar_trans"/>
</dbReference>
<accession>A0A844ARP7</accession>
<dbReference type="Proteomes" id="UP000436694">
    <property type="component" value="Unassembled WGS sequence"/>
</dbReference>
<sequence>MIFAAGFGTRMGELTQHQPKPLIRVAGKALIDHALDLIKAAPSTHNPIVANTHYLADQLHDHLEGVLISHEADEILETGGGLRKALPLLGSDTAITMNPDVIWHGPNPFHALINAWRPDDMDALLLCVPIERTLGRIGGGDFTLDNQGRPSRGGNMVYGGLQIIKTEKLAEIPDTAFSLNKVWDLMAQENRLYCAEYDGKWCDVGRPDCIPLAEELIASDV</sequence>
<evidence type="ECO:0000313" key="5">
    <source>
        <dbReference type="EMBL" id="MQY41838.1"/>
    </source>
</evidence>
<comment type="caution">
    <text evidence="5">The sequence shown here is derived from an EMBL/GenBank/DDBJ whole genome shotgun (WGS) entry which is preliminary data.</text>
</comment>
<gene>
    <name evidence="5" type="ORF">GG681_04245</name>
</gene>
<dbReference type="Gene3D" id="3.90.550.10">
    <property type="entry name" value="Spore Coat Polysaccharide Biosynthesis Protein SpsA, Chain A"/>
    <property type="match status" value="1"/>
</dbReference>
<name>A0A844ARP7_9RHOB</name>
<reference evidence="5 6" key="1">
    <citation type="submission" date="2019-10" db="EMBL/GenBank/DDBJ databases">
        <title>Epibacterium sp. nov., isolated from seawater.</title>
        <authorList>
            <person name="Zhang X."/>
            <person name="Li N."/>
        </authorList>
    </citation>
    <scope>NUCLEOTIDE SEQUENCE [LARGE SCALE GENOMIC DNA]</scope>
    <source>
        <strain evidence="5 6">SM1969</strain>
    </source>
</reference>
<dbReference type="PANTHER" id="PTHR43584:SF8">
    <property type="entry name" value="N-ACETYLMURAMATE ALPHA-1-PHOSPHATE URIDYLYLTRANSFERASE"/>
    <property type="match status" value="1"/>
</dbReference>